<dbReference type="RefSeq" id="WP_215886185.1">
    <property type="nucleotide sequence ID" value="NZ_CP134225.1"/>
</dbReference>
<evidence type="ECO:0000313" key="2">
    <source>
        <dbReference type="Proteomes" id="UP000887300"/>
    </source>
</evidence>
<dbReference type="AlphaFoldDB" id="A0A8X8KB32"/>
<dbReference type="Gene3D" id="3.40.30.10">
    <property type="entry name" value="Glutaredoxin"/>
    <property type="match status" value="1"/>
</dbReference>
<evidence type="ECO:0000313" key="1">
    <source>
        <dbReference type="EMBL" id="MBU2722828.1"/>
    </source>
</evidence>
<protein>
    <submittedName>
        <fullName evidence="1">Thioredoxin fold domain-containing protein</fullName>
    </submittedName>
</protein>
<dbReference type="SUPFAM" id="SSF52833">
    <property type="entry name" value="Thioredoxin-like"/>
    <property type="match status" value="1"/>
</dbReference>
<proteinExistence type="predicted"/>
<organism evidence="1 2">
    <name type="scientific">Acidithiobacillus ferridurans</name>
    <dbReference type="NCBI Taxonomy" id="1232575"/>
    <lineage>
        <taxon>Bacteria</taxon>
        <taxon>Pseudomonadati</taxon>
        <taxon>Pseudomonadota</taxon>
        <taxon>Acidithiobacillia</taxon>
        <taxon>Acidithiobacillales</taxon>
        <taxon>Acidithiobacillaceae</taxon>
        <taxon>Acidithiobacillus</taxon>
    </lineage>
</organism>
<gene>
    <name evidence="1" type="ORF">HF568_06320</name>
</gene>
<name>A0A8X8KB32_ACIFI</name>
<dbReference type="Proteomes" id="UP000887300">
    <property type="component" value="Unassembled WGS sequence"/>
</dbReference>
<accession>A0A8X8KB32</accession>
<dbReference type="EMBL" id="JABBHS010000191">
    <property type="protein sequence ID" value="MBU2722828.1"/>
    <property type="molecule type" value="Genomic_DNA"/>
</dbReference>
<reference evidence="1" key="1">
    <citation type="journal article" date="2021" name="ISME J.">
        <title>Genomic evolution of the class Acidithiobacillia: deep-branching Proteobacteria living in extreme acidic conditions.</title>
        <authorList>
            <person name="Moya-Beltran A."/>
            <person name="Beard S."/>
            <person name="Rojas-Villalobos C."/>
            <person name="Issotta F."/>
            <person name="Gallardo Y."/>
            <person name="Ulloa R."/>
            <person name="Giaveno A."/>
            <person name="Degli Esposti M."/>
            <person name="Johnson D.B."/>
            <person name="Quatrini R."/>
        </authorList>
    </citation>
    <scope>NUCLEOTIDE SEQUENCE</scope>
    <source>
        <strain evidence="1">DSM 583</strain>
    </source>
</reference>
<dbReference type="InterPro" id="IPR036249">
    <property type="entry name" value="Thioredoxin-like_sf"/>
</dbReference>
<comment type="caution">
    <text evidence="1">The sequence shown here is derived from an EMBL/GenBank/DDBJ whole genome shotgun (WGS) entry which is preliminary data.</text>
</comment>
<sequence>MKKIRFRLSVVGISMAIMGTGAGGLAIAGGMQGGRTVPAKAPYSAVASLHAAQTLIQSVTHGTMQVVNVFPGPQSNITGILAKPRLSGVRVNGAGIQGRPVIAWMVDNQYLTPGVLLGASGQNFTFQAALKMGLIQKPMAPQKLAQDTLRSPGFTIGKSGPLMVAFMDPNCSFCHVFWDAVQPEVAAGKLLVKVVPAGFLRPSSLPKAVTILMQKSPAQAWGYDEVHFHVHTEEGGTVPVKHLDPQVSAEIRANTTLLARTGEVATPTVVACENGQKLPTILHGLPTGGLKALLGGAQSLQKNGTCGASS</sequence>